<dbReference type="Pfam" id="PF02801">
    <property type="entry name" value="Ketoacyl-synt_C"/>
    <property type="match status" value="1"/>
</dbReference>
<evidence type="ECO:0000256" key="6">
    <source>
        <dbReference type="ARBA" id="ARBA00023315"/>
    </source>
</evidence>
<dbReference type="Gene3D" id="3.40.366.10">
    <property type="entry name" value="Malonyl-Coenzyme A Acyl Carrier Protein, domain 2"/>
    <property type="match status" value="1"/>
</dbReference>
<dbReference type="GO" id="GO:0005886">
    <property type="term" value="C:plasma membrane"/>
    <property type="evidence" value="ECO:0007669"/>
    <property type="project" value="TreeGrafter"/>
</dbReference>
<keyword evidence="5" id="KW-0511">Multifunctional enzyme</keyword>
<keyword evidence="2" id="KW-0597">Phosphoprotein</keyword>
<dbReference type="SUPFAM" id="SSF55048">
    <property type="entry name" value="Probable ACP-binding domain of malonyl-CoA ACP transacylase"/>
    <property type="match status" value="1"/>
</dbReference>
<evidence type="ECO:0000256" key="4">
    <source>
        <dbReference type="ARBA" id="ARBA00022857"/>
    </source>
</evidence>
<dbReference type="Gene3D" id="3.10.129.110">
    <property type="entry name" value="Polyketide synthase dehydratase"/>
    <property type="match status" value="1"/>
</dbReference>
<dbReference type="InterPro" id="IPR006162">
    <property type="entry name" value="Ppantetheine_attach_site"/>
</dbReference>
<dbReference type="SUPFAM" id="SSF52151">
    <property type="entry name" value="FabD/lysophospholipase-like"/>
    <property type="match status" value="1"/>
</dbReference>
<dbReference type="Pfam" id="PF00698">
    <property type="entry name" value="Acyl_transf_1"/>
    <property type="match status" value="1"/>
</dbReference>
<dbReference type="PANTHER" id="PTHR43775:SF37">
    <property type="entry name" value="SI:DKEY-61P9.11"/>
    <property type="match status" value="1"/>
</dbReference>
<evidence type="ECO:0000259" key="12">
    <source>
        <dbReference type="PROSITE" id="PS52019"/>
    </source>
</evidence>
<dbReference type="PROSITE" id="PS00012">
    <property type="entry name" value="PHOSPHOPANTETHEINE"/>
    <property type="match status" value="1"/>
</dbReference>
<dbReference type="GO" id="GO:0031177">
    <property type="term" value="F:phosphopantetheine binding"/>
    <property type="evidence" value="ECO:0007669"/>
    <property type="project" value="InterPro"/>
</dbReference>
<feature type="region of interest" description="N-terminal hotdog fold" evidence="8">
    <location>
        <begin position="900"/>
        <end position="1018"/>
    </location>
</feature>
<dbReference type="InterPro" id="IPR014031">
    <property type="entry name" value="Ketoacyl_synth_C"/>
</dbReference>
<dbReference type="InterPro" id="IPR049552">
    <property type="entry name" value="PKS_DH_N"/>
</dbReference>
<evidence type="ECO:0000256" key="5">
    <source>
        <dbReference type="ARBA" id="ARBA00023268"/>
    </source>
</evidence>
<dbReference type="Pfam" id="PF14765">
    <property type="entry name" value="PS-DH"/>
    <property type="match status" value="1"/>
</dbReference>
<dbReference type="PROSITE" id="PS52004">
    <property type="entry name" value="KS3_2"/>
    <property type="match status" value="1"/>
</dbReference>
<dbReference type="InterPro" id="IPR020807">
    <property type="entry name" value="PKS_DH"/>
</dbReference>
<dbReference type="InterPro" id="IPR057326">
    <property type="entry name" value="KR_dom"/>
</dbReference>
<dbReference type="Gene3D" id="3.30.70.3290">
    <property type="match status" value="1"/>
</dbReference>
<comment type="caution">
    <text evidence="13">The sequence shown here is derived from an EMBL/GenBank/DDBJ whole genome shotgun (WGS) entry which is preliminary data.</text>
</comment>
<name>A0A5C5Y738_9PLAN</name>
<dbReference type="InterPro" id="IPR011032">
    <property type="entry name" value="GroES-like_sf"/>
</dbReference>
<dbReference type="Gene3D" id="3.40.50.720">
    <property type="entry name" value="NAD(P)-binding Rossmann-like Domain"/>
    <property type="match status" value="3"/>
</dbReference>
<dbReference type="CDD" id="cd00833">
    <property type="entry name" value="PKS"/>
    <property type="match status" value="1"/>
</dbReference>
<dbReference type="InterPro" id="IPR020843">
    <property type="entry name" value="ER"/>
</dbReference>
<sequence length="2220" mass="243383">MVGLGCRFPGGANDPELFWQLLSQGRDAITSTPSDRWNLKKFFQSGESVPGKTQSRWGGFVDGIREFDPQLFGISPREAAAMDPQQRLLLQAAWQAMEDAGKPIESMAGSRTAVFVGISSIDYAVAGLSFRDRSVLGPYSNTGASSSIAANRVSYCFDLRGPSVAVDTACSSSLVALHLACQAMWDGQADSALVGGVNALLLPDFYIAFSQLGVLSSDGRCKTFDASANGYVRSEGAGMVMLKPLDDALRDGDQVYCVIRSTALNQDGHTDGMTVPSQQAQMDLMRHAYQKSGIDPGLVGYVEAHGTGTAVGDPIEAAAIAGVIGRHPVRKQPCYVGSVKTNIGHLEAGAGIASIIKVALSMRHRTIPRLLNFRSLNPAIDLADGQLRLPLENQNWPTIEGRRIAGINGFGYGGANAHVVIEDFDVGESHHIAKAPGQQQVDASEFGQLGVPLPISGQSPVSLAENMDRWGQFLIQDGASCQMDAVLATSVHHRNHLRHRHVVFGCDTNRWATELSRGPVDTTDAQRSISRTGRQAGILFACCGQGAQHWAMGRRLYAAGGTFAKKLQQCDQQIGRDSDWSLLEELHRDEADSRLNETKIAQPALFAIQVALASQWNTLGVRPSVLVGHSVGEIAAAYLCGGLSFDDACRVAFHRGRTMDLATSRGSMIAAGISADQAADRIAGQDDRLALAAVNGPESVTISGDDDAVESLACQLEREGQFVRRLAVEYAFHSPQMDPVRDELLESLASIQPKTPTLPMVSTVTGKLVQGPELDAEYWWQNVRQSVLFADAIDVVVDQGVEVALELGPHPVLSYMINECASQRKSKIHTVASLRRDEDEVDTMRRAFCQLYAVDAAIDWDAIIPSKTTWAKLPRYVMQKEDCWYESHESKTTRLPEDYHPLLGDLVDAPEPRWQNRLSLKTHSYLGDHRVRQSVLYPAAAMIESALSAIRQQGAEQAVRLKDVRLLRPMVLDAEHPQWTAVDFDSRESRLNFYSRASATEPWQSVATVGVSDDDRPASSKQDFQSVWDRCDETVTQSRCYRYCSRLGLEYGAMFQGVRHGRRRSHEAVVEVCLPDDLLSQAGDYVVHPALLDACFHAMVVADQDFDHHVGDLYLPSRMGRVQWNLPDATQSDVGLSELTVHARIVSKDAYRMLCELTIWDSFGQLVAVIEDFESRNASGVAESKGVSDLLYRYQWQTPDTERSDGISMNGRRRYLVMAVETGVAQHLIQRQRMMGIDIAEVRVGQTFSRNQSCWTIDPCVPEHWDRLLDEVGIESISDVLHLWATGLPKNHEIQEVHAVRQTTSVSTESLVLFTQAWDRRQNHADTAKRAVSETIKPRLTIVTTGAQSTDDEPEDVQFCQTPTIGLGRVLISEFGSMSTRLVDLSIEDETLATEQLVRELTTDDEEDEVMYRGTRRFVRRYVPHTSLPLPNSAKGSRRSRLALGKTVGIGDLHYVAQYPAELGDGDVEIEVLATGLNFSDVMKALDLYPGLPDGPVVLGAECCGRVTRVGSLVGEFQVGDTVVAIAKGSFATHAVVDQRLVARKPQATTPEQAACLPIAFLTAKYAIEHCARLHRGESLLVHSASGGVGLAAIQLAKQLGIHVHATAGNPQKRDHVRRLGVASVSDSRSLQFADDVRRATDGFGVDAVLNSLPGEAIRQGLGLLKTGGRFLEIGKRDIYGDQVLNLTPFRNNLAFFAIDLDQLFTEQPEMMGQMLRDLTPQFDDGTLQPLPTKSFKANETRDAFRWMQKAKHIGKVAISYEDAPGDVFPDQGVASESSATSANDLSLFNSDRTYWIAGGLGGFGMELARWMAGHGAGHLVLGGRSGKLSDEQVDQIDAIRAAGATVTHIPTDITDPVQVRRTMERIRDELPPLAGIFHTAMVLKDRLLIDLDASTLNEVLNPKILGGWNLHKASLDRELVPQAIDHFVLFSSLSSIFGHAGQANYSAANAALDGLAMHRRCKGLPALVINWGHVGGAGYLAQRQELGDRLERQGVLRFSIDEAMRSLEELIRSDSIQCSVLKMDWSLWRGLGLTDNVSPRFAHLIRHESGAADVFDAGALRQVDMVERQSKITDQLRSKLNGLLGLRSDQWDADRSLLELGLDSLMAVELRNWIESRFEIVMPISDLMSDANLCRITASVDRQLMQTPVTESSDEADHQSLVADSATSDVDQVSPDDVDQMSEEELDQWLSRVGAEGVQQAIMDESSMDETHPGSTETL</sequence>
<dbReference type="SUPFAM" id="SSF51735">
    <property type="entry name" value="NAD(P)-binding Rossmann-fold domains"/>
    <property type="match status" value="3"/>
</dbReference>
<dbReference type="PANTHER" id="PTHR43775">
    <property type="entry name" value="FATTY ACID SYNTHASE"/>
    <property type="match status" value="1"/>
</dbReference>
<dbReference type="InterPro" id="IPR036736">
    <property type="entry name" value="ACP-like_sf"/>
</dbReference>
<dbReference type="InterPro" id="IPR014030">
    <property type="entry name" value="Ketoacyl_synth_N"/>
</dbReference>
<feature type="region of interest" description="C-terminal hotdog fold" evidence="8">
    <location>
        <begin position="1032"/>
        <end position="1184"/>
    </location>
</feature>
<dbReference type="SUPFAM" id="SSF47336">
    <property type="entry name" value="ACP-like"/>
    <property type="match status" value="1"/>
</dbReference>
<dbReference type="InterPro" id="IPR013154">
    <property type="entry name" value="ADH-like_N"/>
</dbReference>
<dbReference type="SMART" id="SM00827">
    <property type="entry name" value="PKS_AT"/>
    <property type="match status" value="1"/>
</dbReference>
<evidence type="ECO:0000256" key="7">
    <source>
        <dbReference type="ARBA" id="ARBA00054155"/>
    </source>
</evidence>
<evidence type="ECO:0000313" key="13">
    <source>
        <dbReference type="EMBL" id="TWT71004.1"/>
    </source>
</evidence>
<keyword evidence="1" id="KW-0596">Phosphopantetheine</keyword>
<keyword evidence="6 13" id="KW-0012">Acyltransferase</keyword>
<evidence type="ECO:0000256" key="9">
    <source>
        <dbReference type="SAM" id="MobiDB-lite"/>
    </source>
</evidence>
<evidence type="ECO:0000256" key="3">
    <source>
        <dbReference type="ARBA" id="ARBA00022679"/>
    </source>
</evidence>
<proteinExistence type="predicted"/>
<feature type="domain" description="Ketosynthase family 3 (KS3)" evidence="11">
    <location>
        <begin position="1"/>
        <end position="423"/>
    </location>
</feature>
<dbReference type="CDD" id="cd05195">
    <property type="entry name" value="enoyl_red"/>
    <property type="match status" value="1"/>
</dbReference>
<dbReference type="PROSITE" id="PS52019">
    <property type="entry name" value="PKS_MFAS_DH"/>
    <property type="match status" value="1"/>
</dbReference>
<dbReference type="Pfam" id="PF00107">
    <property type="entry name" value="ADH_zinc_N"/>
    <property type="match status" value="1"/>
</dbReference>
<dbReference type="EC" id="2.3.1.-" evidence="13"/>
<dbReference type="SUPFAM" id="SSF53901">
    <property type="entry name" value="Thiolase-like"/>
    <property type="match status" value="1"/>
</dbReference>
<feature type="domain" description="PKS/mFAS DH" evidence="12">
    <location>
        <begin position="900"/>
        <end position="1184"/>
    </location>
</feature>
<dbReference type="Gene3D" id="3.40.47.10">
    <property type="match status" value="1"/>
</dbReference>
<feature type="active site" description="Proton acceptor; for dehydratase activity" evidence="8">
    <location>
        <position position="929"/>
    </location>
</feature>
<dbReference type="InterPro" id="IPR001227">
    <property type="entry name" value="Ac_transferase_dom_sf"/>
</dbReference>
<feature type="domain" description="Carrier" evidence="10">
    <location>
        <begin position="2068"/>
        <end position="2145"/>
    </location>
</feature>
<evidence type="ECO:0000256" key="8">
    <source>
        <dbReference type="PROSITE-ProRule" id="PRU01363"/>
    </source>
</evidence>
<protein>
    <submittedName>
        <fullName evidence="13">Phthioceranic/hydroxyphthioceranic acid synthase</fullName>
        <ecNumber evidence="13">2.3.1.-</ecNumber>
    </submittedName>
</protein>
<dbReference type="InterPro" id="IPR032821">
    <property type="entry name" value="PKS_assoc"/>
</dbReference>
<dbReference type="InterPro" id="IPR049900">
    <property type="entry name" value="PKS_mFAS_DH"/>
</dbReference>
<dbReference type="InterPro" id="IPR014043">
    <property type="entry name" value="Acyl_transferase_dom"/>
</dbReference>
<dbReference type="EMBL" id="SJPL01000001">
    <property type="protein sequence ID" value="TWT71004.1"/>
    <property type="molecule type" value="Genomic_DNA"/>
</dbReference>
<dbReference type="GO" id="GO:0004312">
    <property type="term" value="F:fatty acid synthase activity"/>
    <property type="evidence" value="ECO:0007669"/>
    <property type="project" value="TreeGrafter"/>
</dbReference>
<dbReference type="PROSITE" id="PS00606">
    <property type="entry name" value="KS3_1"/>
    <property type="match status" value="1"/>
</dbReference>
<dbReference type="FunFam" id="3.40.50.720:FF:000209">
    <property type="entry name" value="Polyketide synthase Pks12"/>
    <property type="match status" value="1"/>
</dbReference>
<dbReference type="InterPro" id="IPR016039">
    <property type="entry name" value="Thiolase-like"/>
</dbReference>
<dbReference type="InterPro" id="IPR020841">
    <property type="entry name" value="PKS_Beta-ketoAc_synthase_dom"/>
</dbReference>
<dbReference type="Gene3D" id="1.10.1200.10">
    <property type="entry name" value="ACP-like"/>
    <property type="match status" value="1"/>
</dbReference>
<accession>A0A5C5Y738</accession>
<reference evidence="13 14" key="1">
    <citation type="submission" date="2019-02" db="EMBL/GenBank/DDBJ databases">
        <title>Deep-cultivation of Planctomycetes and their phenomic and genomic characterization uncovers novel biology.</title>
        <authorList>
            <person name="Wiegand S."/>
            <person name="Jogler M."/>
            <person name="Boedeker C."/>
            <person name="Pinto D."/>
            <person name="Vollmers J."/>
            <person name="Rivas-Marin E."/>
            <person name="Kohn T."/>
            <person name="Peeters S.H."/>
            <person name="Heuer A."/>
            <person name="Rast P."/>
            <person name="Oberbeckmann S."/>
            <person name="Bunk B."/>
            <person name="Jeske O."/>
            <person name="Meyerdierks A."/>
            <person name="Storesund J.E."/>
            <person name="Kallscheuer N."/>
            <person name="Luecker S."/>
            <person name="Lage O.M."/>
            <person name="Pohl T."/>
            <person name="Merkel B.J."/>
            <person name="Hornburger P."/>
            <person name="Mueller R.-W."/>
            <person name="Bruemmer F."/>
            <person name="Labrenz M."/>
            <person name="Spormann A.M."/>
            <person name="Op Den Camp H."/>
            <person name="Overmann J."/>
            <person name="Amann R."/>
            <person name="Jetten M.S.M."/>
            <person name="Mascher T."/>
            <person name="Medema M.H."/>
            <person name="Devos D.P."/>
            <person name="Kaster A.-K."/>
            <person name="Ovreas L."/>
            <person name="Rohde M."/>
            <person name="Galperin M.Y."/>
            <person name="Jogler C."/>
        </authorList>
    </citation>
    <scope>NUCLEOTIDE SEQUENCE [LARGE SCALE GENOMIC DNA]</scope>
    <source>
        <strain evidence="13 14">Pan14r</strain>
    </source>
</reference>
<dbReference type="InterPro" id="IPR009081">
    <property type="entry name" value="PP-bd_ACP"/>
</dbReference>
<dbReference type="Pfam" id="PF08240">
    <property type="entry name" value="ADH_N"/>
    <property type="match status" value="1"/>
</dbReference>
<organism evidence="13 14">
    <name type="scientific">Crateriforma conspicua</name>
    <dbReference type="NCBI Taxonomy" id="2527996"/>
    <lineage>
        <taxon>Bacteria</taxon>
        <taxon>Pseudomonadati</taxon>
        <taxon>Planctomycetota</taxon>
        <taxon>Planctomycetia</taxon>
        <taxon>Planctomycetales</taxon>
        <taxon>Planctomycetaceae</taxon>
        <taxon>Crateriforma</taxon>
    </lineage>
</organism>
<dbReference type="InterPro" id="IPR018201">
    <property type="entry name" value="Ketoacyl_synth_AS"/>
</dbReference>
<dbReference type="SMART" id="SM00826">
    <property type="entry name" value="PKS_DH"/>
    <property type="match status" value="1"/>
</dbReference>
<evidence type="ECO:0000259" key="10">
    <source>
        <dbReference type="PROSITE" id="PS50075"/>
    </source>
</evidence>
<evidence type="ECO:0000256" key="2">
    <source>
        <dbReference type="ARBA" id="ARBA00022553"/>
    </source>
</evidence>
<dbReference type="SMART" id="SM00825">
    <property type="entry name" value="PKS_KS"/>
    <property type="match status" value="1"/>
</dbReference>
<dbReference type="Gene3D" id="3.90.180.10">
    <property type="entry name" value="Medium-chain alcohol dehydrogenases, catalytic domain"/>
    <property type="match status" value="1"/>
</dbReference>
<dbReference type="InterPro" id="IPR016036">
    <property type="entry name" value="Malonyl_transacylase_ACP-bd"/>
</dbReference>
<dbReference type="Pfam" id="PF00550">
    <property type="entry name" value="PP-binding"/>
    <property type="match status" value="1"/>
</dbReference>
<evidence type="ECO:0000259" key="11">
    <source>
        <dbReference type="PROSITE" id="PS52004"/>
    </source>
</evidence>
<dbReference type="FunFam" id="3.40.47.10:FF:000019">
    <property type="entry name" value="Polyketide synthase type I"/>
    <property type="match status" value="1"/>
</dbReference>
<dbReference type="InterPro" id="IPR016035">
    <property type="entry name" value="Acyl_Trfase/lysoPLipase"/>
</dbReference>
<keyword evidence="14" id="KW-1185">Reference proteome</keyword>
<keyword evidence="4" id="KW-0521">NADP</keyword>
<comment type="function">
    <text evidence="7">Involved in production of the polyketide antibiotic thailandamide.</text>
</comment>
<feature type="active site" description="Proton donor; for dehydratase activity" evidence="8">
    <location>
        <position position="1093"/>
    </location>
</feature>
<dbReference type="SMART" id="SM00829">
    <property type="entry name" value="PKS_ER"/>
    <property type="match status" value="1"/>
</dbReference>
<dbReference type="InterPro" id="IPR042104">
    <property type="entry name" value="PKS_dehydratase_sf"/>
</dbReference>
<dbReference type="Pfam" id="PF08659">
    <property type="entry name" value="KR"/>
    <property type="match status" value="1"/>
</dbReference>
<dbReference type="GO" id="GO:0008270">
    <property type="term" value="F:zinc ion binding"/>
    <property type="evidence" value="ECO:0007669"/>
    <property type="project" value="InterPro"/>
</dbReference>
<dbReference type="GO" id="GO:0016491">
    <property type="term" value="F:oxidoreductase activity"/>
    <property type="evidence" value="ECO:0007669"/>
    <property type="project" value="InterPro"/>
</dbReference>
<dbReference type="GO" id="GO:0005737">
    <property type="term" value="C:cytoplasm"/>
    <property type="evidence" value="ECO:0007669"/>
    <property type="project" value="TreeGrafter"/>
</dbReference>
<dbReference type="Pfam" id="PF00109">
    <property type="entry name" value="ketoacyl-synt"/>
    <property type="match status" value="1"/>
</dbReference>
<dbReference type="FunFam" id="3.40.366.10:FF:000002">
    <property type="entry name" value="Probable polyketide synthase 2"/>
    <property type="match status" value="1"/>
</dbReference>
<dbReference type="Proteomes" id="UP000317238">
    <property type="component" value="Unassembled WGS sequence"/>
</dbReference>
<feature type="region of interest" description="Disordered" evidence="9">
    <location>
        <begin position="2147"/>
        <end position="2185"/>
    </location>
</feature>
<keyword evidence="3 13" id="KW-0808">Transferase</keyword>
<dbReference type="Pfam" id="PF16197">
    <property type="entry name" value="KAsynt_C_assoc"/>
    <property type="match status" value="1"/>
</dbReference>
<dbReference type="Pfam" id="PF21089">
    <property type="entry name" value="PKS_DH_N"/>
    <property type="match status" value="1"/>
</dbReference>
<dbReference type="InterPro" id="IPR013968">
    <property type="entry name" value="PKS_KR"/>
</dbReference>
<dbReference type="PROSITE" id="PS01162">
    <property type="entry name" value="QOR_ZETA_CRYSTAL"/>
    <property type="match status" value="1"/>
</dbReference>
<evidence type="ECO:0000256" key="1">
    <source>
        <dbReference type="ARBA" id="ARBA00022450"/>
    </source>
</evidence>
<dbReference type="InterPro" id="IPR050091">
    <property type="entry name" value="PKS_NRPS_Biosynth_Enz"/>
</dbReference>
<dbReference type="InterPro" id="IPR036291">
    <property type="entry name" value="NAD(P)-bd_dom_sf"/>
</dbReference>
<dbReference type="CDD" id="cd08955">
    <property type="entry name" value="KR_2_FAS_SDR_x"/>
    <property type="match status" value="1"/>
</dbReference>
<dbReference type="SMART" id="SM00823">
    <property type="entry name" value="PKS_PP"/>
    <property type="match status" value="1"/>
</dbReference>
<evidence type="ECO:0000313" key="14">
    <source>
        <dbReference type="Proteomes" id="UP000317238"/>
    </source>
</evidence>
<gene>
    <name evidence="13" type="primary">pks2</name>
    <name evidence="13" type="ORF">Pan14r_33140</name>
</gene>
<dbReference type="SUPFAM" id="SSF50129">
    <property type="entry name" value="GroES-like"/>
    <property type="match status" value="1"/>
</dbReference>
<dbReference type="InterPro" id="IPR020806">
    <property type="entry name" value="PKS_PP-bd"/>
</dbReference>
<feature type="compositionally biased region" description="Acidic residues" evidence="9">
    <location>
        <begin position="2175"/>
        <end position="2185"/>
    </location>
</feature>
<dbReference type="GO" id="GO:0006633">
    <property type="term" value="P:fatty acid biosynthetic process"/>
    <property type="evidence" value="ECO:0007669"/>
    <property type="project" value="InterPro"/>
</dbReference>
<dbReference type="GO" id="GO:0071770">
    <property type="term" value="P:DIM/DIP cell wall layer assembly"/>
    <property type="evidence" value="ECO:0007669"/>
    <property type="project" value="TreeGrafter"/>
</dbReference>
<dbReference type="PROSITE" id="PS50075">
    <property type="entry name" value="CARRIER"/>
    <property type="match status" value="1"/>
</dbReference>
<dbReference type="InterPro" id="IPR049551">
    <property type="entry name" value="PKS_DH_C"/>
</dbReference>
<dbReference type="InterPro" id="IPR002364">
    <property type="entry name" value="Quin_OxRdtase/zeta-crystal_CS"/>
</dbReference>
<dbReference type="SMART" id="SM00822">
    <property type="entry name" value="PKS_KR"/>
    <property type="match status" value="1"/>
</dbReference>
<dbReference type="InterPro" id="IPR013149">
    <property type="entry name" value="ADH-like_C"/>
</dbReference>
<feature type="region of interest" description="Disordered" evidence="9">
    <location>
        <begin position="2198"/>
        <end position="2220"/>
    </location>
</feature>
<dbReference type="GO" id="GO:0004315">
    <property type="term" value="F:3-oxoacyl-[acyl-carrier-protein] synthase activity"/>
    <property type="evidence" value="ECO:0007669"/>
    <property type="project" value="InterPro"/>
</dbReference>